<keyword evidence="2" id="KW-0472">Membrane</keyword>
<feature type="transmembrane region" description="Helical" evidence="2">
    <location>
        <begin position="7"/>
        <end position="27"/>
    </location>
</feature>
<accession>A0AAV2GPI1</accession>
<evidence type="ECO:0000256" key="1">
    <source>
        <dbReference type="SAM" id="MobiDB-lite"/>
    </source>
</evidence>
<dbReference type="AlphaFoldDB" id="A0AAV2GPI1"/>
<organism evidence="3 4">
    <name type="scientific">Linum trigynum</name>
    <dbReference type="NCBI Taxonomy" id="586398"/>
    <lineage>
        <taxon>Eukaryota</taxon>
        <taxon>Viridiplantae</taxon>
        <taxon>Streptophyta</taxon>
        <taxon>Embryophyta</taxon>
        <taxon>Tracheophyta</taxon>
        <taxon>Spermatophyta</taxon>
        <taxon>Magnoliopsida</taxon>
        <taxon>eudicotyledons</taxon>
        <taxon>Gunneridae</taxon>
        <taxon>Pentapetalae</taxon>
        <taxon>rosids</taxon>
        <taxon>fabids</taxon>
        <taxon>Malpighiales</taxon>
        <taxon>Linaceae</taxon>
        <taxon>Linum</taxon>
    </lineage>
</organism>
<keyword evidence="4" id="KW-1185">Reference proteome</keyword>
<dbReference type="Proteomes" id="UP001497516">
    <property type="component" value="Chromosome 9"/>
</dbReference>
<keyword evidence="2" id="KW-0812">Transmembrane</keyword>
<sequence>MPSGIRTWLGSMMVDVSLVGILIRWLWDLRFASGLVDPGEIHVWVWRIKGGPRLSSGSRRDPRLFDGSRKSPRRGHEVGGPCLEGTIVMRTIQVPHQ</sequence>
<name>A0AAV2GPI1_9ROSI</name>
<gene>
    <name evidence="3" type="ORF">LTRI10_LOCUS51952</name>
</gene>
<protein>
    <submittedName>
        <fullName evidence="3">Uncharacterized protein</fullName>
    </submittedName>
</protein>
<feature type="region of interest" description="Disordered" evidence="1">
    <location>
        <begin position="51"/>
        <end position="79"/>
    </location>
</feature>
<proteinExistence type="predicted"/>
<dbReference type="EMBL" id="OZ034822">
    <property type="protein sequence ID" value="CAL1412676.1"/>
    <property type="molecule type" value="Genomic_DNA"/>
</dbReference>
<reference evidence="3 4" key="1">
    <citation type="submission" date="2024-04" db="EMBL/GenBank/DDBJ databases">
        <authorList>
            <person name="Fracassetti M."/>
        </authorList>
    </citation>
    <scope>NUCLEOTIDE SEQUENCE [LARGE SCALE GENOMIC DNA]</scope>
</reference>
<evidence type="ECO:0000313" key="3">
    <source>
        <dbReference type="EMBL" id="CAL1412676.1"/>
    </source>
</evidence>
<feature type="compositionally biased region" description="Basic and acidic residues" evidence="1">
    <location>
        <begin position="58"/>
        <end position="77"/>
    </location>
</feature>
<evidence type="ECO:0000313" key="4">
    <source>
        <dbReference type="Proteomes" id="UP001497516"/>
    </source>
</evidence>
<evidence type="ECO:0000256" key="2">
    <source>
        <dbReference type="SAM" id="Phobius"/>
    </source>
</evidence>
<keyword evidence="2" id="KW-1133">Transmembrane helix</keyword>